<sequence>MPEPAPYAYAFDPDDLAQATNEARDRVHRAQARMARVTCALIAASVRDVLTDNDPDPTAPFDAAHLRLHLYPSGRVGTDGTYWTIGGKRRRLDMLDLFDLIHWTQLLNTANRQGWEPLCAEEEDHAHHDLTSFRLDLARAAALPASTHSSARVAEVRDRLAASTRRPWSSEEFAYNRGGGLVSSGDPEAVHTDFVVSDADGIKVAELAVNHDGPEDTETPEEDIATTRANADLIARAPEDLAFLVACLAHVCGGKDAEAAHLRGYCGHCGTALYTSALDPTPAPLDNTECLIRHLPGGSALQLQHVLRT</sequence>
<dbReference type="EMBL" id="JACWUS010000005">
    <property type="protein sequence ID" value="MBD2829863.1"/>
    <property type="molecule type" value="Genomic_DNA"/>
</dbReference>
<gene>
    <name evidence="1" type="ORF">ID875_20995</name>
</gene>
<accession>A0A927GNY3</accession>
<name>A0A927GNY3_STRGL</name>
<organism evidence="1">
    <name type="scientific">Streptomyces globisporus</name>
    <dbReference type="NCBI Taxonomy" id="1908"/>
    <lineage>
        <taxon>Bacteria</taxon>
        <taxon>Bacillati</taxon>
        <taxon>Actinomycetota</taxon>
        <taxon>Actinomycetes</taxon>
        <taxon>Kitasatosporales</taxon>
        <taxon>Streptomycetaceae</taxon>
        <taxon>Streptomyces</taxon>
    </lineage>
</organism>
<dbReference type="AlphaFoldDB" id="A0A927GNY3"/>
<protein>
    <submittedName>
        <fullName evidence="1">Uncharacterized protein</fullName>
    </submittedName>
</protein>
<proteinExistence type="predicted"/>
<reference evidence="1" key="1">
    <citation type="journal article" date="2020" name="PLoS ONE">
        <title>Isolation and characterization of Streptomyces bacteriophages and Streptomyces strains encoding biosynthetic arsenals: Streptomyces strains and phages for antibiotic discovery.</title>
        <authorList>
            <person name="Montano E.T."/>
            <person name="Nideffer J.F."/>
            <person name="Brumage L."/>
            <person name="Erb M."/>
            <person name="Derman A.I."/>
            <person name="Davis J.P."/>
            <person name="Estrada E."/>
            <person name="Fu S."/>
            <person name="Le D."/>
            <person name="Vuppala A."/>
            <person name="Tran C."/>
            <person name="Luterstein E."/>
            <person name="Lakkaraju S."/>
            <person name="Panchagnula S."/>
            <person name="Ren C."/>
            <person name="Doan J."/>
            <person name="Tran S."/>
            <person name="Soriano J."/>
            <person name="Fujita Y."/>
            <person name="Gutala P."/>
            <person name="Fujii Q."/>
            <person name="Lee M."/>
            <person name="Bui A."/>
            <person name="Villarreal C."/>
            <person name="Shing S.R."/>
            <person name="Kim S."/>
            <person name="Freeman D."/>
            <person name="Racha V."/>
            <person name="Ho A."/>
            <person name="Kumar P."/>
            <person name="Falah K."/>
            <person name="Dawson T."/>
            <person name="Enustun E."/>
            <person name="Prichard A."/>
            <person name="Gomez A."/>
            <person name="Khanna K."/>
            <person name="Trigg S."/>
            <person name="Fernandez L."/>
            <person name="Pogliano K."/>
            <person name="Pogliano J."/>
        </authorList>
    </citation>
    <scope>NUCLEOTIDE SEQUENCE</scope>
    <source>
        <strain evidence="1">QF2</strain>
    </source>
</reference>
<evidence type="ECO:0000313" key="1">
    <source>
        <dbReference type="EMBL" id="MBD2829863.1"/>
    </source>
</evidence>
<comment type="caution">
    <text evidence="1">The sequence shown here is derived from an EMBL/GenBank/DDBJ whole genome shotgun (WGS) entry which is preliminary data.</text>
</comment>